<gene>
    <name evidence="1" type="ORF">DARMORV10_C09P49600.1</name>
</gene>
<reference evidence="1" key="1">
    <citation type="submission" date="2021-01" db="EMBL/GenBank/DDBJ databases">
        <authorList>
            <consortium name="Genoscope - CEA"/>
            <person name="William W."/>
        </authorList>
    </citation>
    <scope>NUCLEOTIDE SEQUENCE</scope>
</reference>
<sequence>MRLRWREVEDYKLNEEVSRLEQMVEELKGAGSGKTLITQKDVPENPVDIE</sequence>
<dbReference type="EMBL" id="HG994373">
    <property type="protein sequence ID" value="CAF1766935.1"/>
    <property type="molecule type" value="Genomic_DNA"/>
</dbReference>
<dbReference type="AlphaFoldDB" id="A0A816J6A7"/>
<organism evidence="1">
    <name type="scientific">Brassica napus</name>
    <name type="common">Rape</name>
    <dbReference type="NCBI Taxonomy" id="3708"/>
    <lineage>
        <taxon>Eukaryota</taxon>
        <taxon>Viridiplantae</taxon>
        <taxon>Streptophyta</taxon>
        <taxon>Embryophyta</taxon>
        <taxon>Tracheophyta</taxon>
        <taxon>Spermatophyta</taxon>
        <taxon>Magnoliopsida</taxon>
        <taxon>eudicotyledons</taxon>
        <taxon>Gunneridae</taxon>
        <taxon>Pentapetalae</taxon>
        <taxon>rosids</taxon>
        <taxon>malvids</taxon>
        <taxon>Brassicales</taxon>
        <taxon>Brassicaceae</taxon>
        <taxon>Brassiceae</taxon>
        <taxon>Brassica</taxon>
    </lineage>
</organism>
<name>A0A816J6A7_BRANA</name>
<dbReference type="Proteomes" id="UP001295469">
    <property type="component" value="Chromosome C09"/>
</dbReference>
<proteinExistence type="predicted"/>
<accession>A0A816J6A7</accession>
<evidence type="ECO:0000313" key="1">
    <source>
        <dbReference type="EMBL" id="CAF1766935.1"/>
    </source>
</evidence>
<protein>
    <submittedName>
        <fullName evidence="1">(rape) hypothetical protein</fullName>
    </submittedName>
</protein>